<evidence type="ECO:0000313" key="1">
    <source>
        <dbReference type="EMBL" id="KNC81749.1"/>
    </source>
</evidence>
<dbReference type="EMBL" id="KQ242001">
    <property type="protein sequence ID" value="KNC81749.1"/>
    <property type="molecule type" value="Genomic_DNA"/>
</dbReference>
<gene>
    <name evidence="1" type="ORF">SARC_05951</name>
</gene>
<keyword evidence="2" id="KW-1185">Reference proteome</keyword>
<reference evidence="1 2" key="1">
    <citation type="submission" date="2011-02" db="EMBL/GenBank/DDBJ databases">
        <title>The Genome Sequence of Sphaeroforma arctica JP610.</title>
        <authorList>
            <consortium name="The Broad Institute Genome Sequencing Platform"/>
            <person name="Russ C."/>
            <person name="Cuomo C."/>
            <person name="Young S.K."/>
            <person name="Zeng Q."/>
            <person name="Gargeya S."/>
            <person name="Alvarado L."/>
            <person name="Berlin A."/>
            <person name="Chapman S.B."/>
            <person name="Chen Z."/>
            <person name="Freedman E."/>
            <person name="Gellesch M."/>
            <person name="Goldberg J."/>
            <person name="Griggs A."/>
            <person name="Gujja S."/>
            <person name="Heilman E."/>
            <person name="Heiman D."/>
            <person name="Howarth C."/>
            <person name="Mehta T."/>
            <person name="Neiman D."/>
            <person name="Pearson M."/>
            <person name="Roberts A."/>
            <person name="Saif S."/>
            <person name="Shea T."/>
            <person name="Shenoy N."/>
            <person name="Sisk P."/>
            <person name="Stolte C."/>
            <person name="Sykes S."/>
            <person name="White J."/>
            <person name="Yandava C."/>
            <person name="Burger G."/>
            <person name="Gray M.W."/>
            <person name="Holland P.W.H."/>
            <person name="King N."/>
            <person name="Lang F.B.F."/>
            <person name="Roger A.J."/>
            <person name="Ruiz-Trillo I."/>
            <person name="Haas B."/>
            <person name="Nusbaum C."/>
            <person name="Birren B."/>
        </authorList>
    </citation>
    <scope>NUCLEOTIDE SEQUENCE [LARGE SCALE GENOMIC DNA]</scope>
    <source>
        <strain evidence="1 2">JP610</strain>
    </source>
</reference>
<sequence>MFRLLIEPTMYLSNNWLPMTFGLNDLTSVTVHNSTHVAQDYQAVYKLMKTFDRLHPHGLVHFDTDEVVMVKPERRPPLLVHMVLRAVTVRAMTIHIDMGISDKKGAPHSVMLSNTGRMTTRVNSNTLYAGLRGCRHEKLLGHSTDTPTRVRKRRRDQI</sequence>
<accession>A0A0L0FYP2</accession>
<proteinExistence type="predicted"/>
<dbReference type="AlphaFoldDB" id="A0A0L0FYP2"/>
<name>A0A0L0FYP2_9EUKA</name>
<dbReference type="Proteomes" id="UP000054560">
    <property type="component" value="Unassembled WGS sequence"/>
</dbReference>
<dbReference type="GeneID" id="25906455"/>
<evidence type="ECO:0000313" key="2">
    <source>
        <dbReference type="Proteomes" id="UP000054560"/>
    </source>
</evidence>
<dbReference type="RefSeq" id="XP_014155651.1">
    <property type="nucleotide sequence ID" value="XM_014300176.1"/>
</dbReference>
<organism evidence="1 2">
    <name type="scientific">Sphaeroforma arctica JP610</name>
    <dbReference type="NCBI Taxonomy" id="667725"/>
    <lineage>
        <taxon>Eukaryota</taxon>
        <taxon>Ichthyosporea</taxon>
        <taxon>Ichthyophonida</taxon>
        <taxon>Sphaeroforma</taxon>
    </lineage>
</organism>
<protein>
    <submittedName>
        <fullName evidence="1">Uncharacterized protein</fullName>
    </submittedName>
</protein>